<keyword evidence="3" id="KW-1185">Reference proteome</keyword>
<evidence type="ECO:0000313" key="3">
    <source>
        <dbReference type="Proteomes" id="UP000295151"/>
    </source>
</evidence>
<gene>
    <name evidence="2" type="ORF">EV138_0787</name>
</gene>
<protein>
    <submittedName>
        <fullName evidence="2">SnoaL-like protein</fullName>
    </submittedName>
</protein>
<organism evidence="2 3">
    <name type="scientific">Kribbella voronezhensis</name>
    <dbReference type="NCBI Taxonomy" id="2512212"/>
    <lineage>
        <taxon>Bacteria</taxon>
        <taxon>Bacillati</taxon>
        <taxon>Actinomycetota</taxon>
        <taxon>Actinomycetes</taxon>
        <taxon>Propionibacteriales</taxon>
        <taxon>Kribbellaceae</taxon>
        <taxon>Kribbella</taxon>
    </lineage>
</organism>
<comment type="caution">
    <text evidence="2">The sequence shown here is derived from an EMBL/GenBank/DDBJ whole genome shotgun (WGS) entry which is preliminary data.</text>
</comment>
<reference evidence="2 3" key="1">
    <citation type="submission" date="2019-03" db="EMBL/GenBank/DDBJ databases">
        <title>Genomic Encyclopedia of Type Strains, Phase III (KMG-III): the genomes of soil and plant-associated and newly described type strains.</title>
        <authorList>
            <person name="Whitman W."/>
        </authorList>
    </citation>
    <scope>NUCLEOTIDE SEQUENCE [LARGE SCALE GENOMIC DNA]</scope>
    <source>
        <strain evidence="2 3">VKM Ac-2575</strain>
    </source>
</reference>
<dbReference type="Gene3D" id="3.10.450.50">
    <property type="match status" value="1"/>
</dbReference>
<proteinExistence type="predicted"/>
<evidence type="ECO:0000259" key="1">
    <source>
        <dbReference type="Pfam" id="PF12680"/>
    </source>
</evidence>
<accession>A0A4R7T6Q4</accession>
<dbReference type="InterPro" id="IPR037401">
    <property type="entry name" value="SnoaL-like"/>
</dbReference>
<dbReference type="RefSeq" id="WP_133977063.1">
    <property type="nucleotide sequence ID" value="NZ_SOCE01000001.1"/>
</dbReference>
<dbReference type="EMBL" id="SOCE01000001">
    <property type="protein sequence ID" value="TDU87269.1"/>
    <property type="molecule type" value="Genomic_DNA"/>
</dbReference>
<dbReference type="OrthoDB" id="6692273at2"/>
<dbReference type="Pfam" id="PF12680">
    <property type="entry name" value="SnoaL_2"/>
    <property type="match status" value="1"/>
</dbReference>
<feature type="domain" description="SnoaL-like" evidence="1">
    <location>
        <begin position="5"/>
        <end position="105"/>
    </location>
</feature>
<dbReference type="SUPFAM" id="SSF54427">
    <property type="entry name" value="NTF2-like"/>
    <property type="match status" value="1"/>
</dbReference>
<dbReference type="Proteomes" id="UP000295151">
    <property type="component" value="Unassembled WGS sequence"/>
</dbReference>
<dbReference type="InterPro" id="IPR032710">
    <property type="entry name" value="NTF2-like_dom_sf"/>
</dbReference>
<sequence>MATIQQVAEAFSAHRFREVYDFFHPDIQWILVGAAKLEGRDQVVAACEGSLQELARTTTQFLRFKTAAGPEVVAVDAIARYVDTKWKSTFVSSCDIYEFTQGALTKITTYTVEVDSSAVK</sequence>
<evidence type="ECO:0000313" key="2">
    <source>
        <dbReference type="EMBL" id="TDU87269.1"/>
    </source>
</evidence>
<dbReference type="AlphaFoldDB" id="A0A4R7T6Q4"/>
<name>A0A4R7T6Q4_9ACTN</name>